<proteinExistence type="predicted"/>
<dbReference type="InterPro" id="IPR036034">
    <property type="entry name" value="PDZ_sf"/>
</dbReference>
<comment type="caution">
    <text evidence="2">The sequence shown here is derived from an EMBL/GenBank/DDBJ whole genome shotgun (WGS) entry which is preliminary data.</text>
</comment>
<accession>A0ABN9T4A4</accession>
<evidence type="ECO:0000313" key="3">
    <source>
        <dbReference type="Proteomes" id="UP001189429"/>
    </source>
</evidence>
<reference evidence="2" key="1">
    <citation type="submission" date="2023-10" db="EMBL/GenBank/DDBJ databases">
        <authorList>
            <person name="Chen Y."/>
            <person name="Shah S."/>
            <person name="Dougan E. K."/>
            <person name="Thang M."/>
            <person name="Chan C."/>
        </authorList>
    </citation>
    <scope>NUCLEOTIDE SEQUENCE [LARGE SCALE GENOMIC DNA]</scope>
</reference>
<evidence type="ECO:0000313" key="2">
    <source>
        <dbReference type="EMBL" id="CAK0839804.1"/>
    </source>
</evidence>
<feature type="compositionally biased region" description="Basic and acidic residues" evidence="1">
    <location>
        <begin position="11"/>
        <end position="23"/>
    </location>
</feature>
<feature type="region of interest" description="Disordered" evidence="1">
    <location>
        <begin position="1"/>
        <end position="25"/>
    </location>
</feature>
<evidence type="ECO:0008006" key="4">
    <source>
        <dbReference type="Google" id="ProtNLM"/>
    </source>
</evidence>
<protein>
    <recommendedName>
        <fullName evidence="4">PDZ domain-containing protein</fullName>
    </recommendedName>
</protein>
<organism evidence="2 3">
    <name type="scientific">Prorocentrum cordatum</name>
    <dbReference type="NCBI Taxonomy" id="2364126"/>
    <lineage>
        <taxon>Eukaryota</taxon>
        <taxon>Sar</taxon>
        <taxon>Alveolata</taxon>
        <taxon>Dinophyceae</taxon>
        <taxon>Prorocentrales</taxon>
        <taxon>Prorocentraceae</taxon>
        <taxon>Prorocentrum</taxon>
    </lineage>
</organism>
<dbReference type="SUPFAM" id="SSF50156">
    <property type="entry name" value="PDZ domain-like"/>
    <property type="match status" value="1"/>
</dbReference>
<keyword evidence="3" id="KW-1185">Reference proteome</keyword>
<dbReference type="EMBL" id="CAUYUJ010014327">
    <property type="protein sequence ID" value="CAK0839804.1"/>
    <property type="molecule type" value="Genomic_DNA"/>
</dbReference>
<name>A0ABN9T4A4_9DINO</name>
<evidence type="ECO:0000256" key="1">
    <source>
        <dbReference type="SAM" id="MobiDB-lite"/>
    </source>
</evidence>
<sequence length="127" mass="14008">MGAHGSCCSCEDERSTNYSEDGKKVRREARKRLPNEFTIVVDRRNGEGLGLDATPEKGSLTIKRVTPGGLVDKWNCALREGHAERVGPDMRVVEVNGRYNSAMQLIAACREQEVLHITVAPKHDSSS</sequence>
<gene>
    <name evidence="2" type="ORF">PCOR1329_LOCUS35402</name>
</gene>
<dbReference type="Proteomes" id="UP001189429">
    <property type="component" value="Unassembled WGS sequence"/>
</dbReference>
<dbReference type="Gene3D" id="2.30.42.10">
    <property type="match status" value="1"/>
</dbReference>